<accession>A0A3D9RSQ4</accession>
<name>A0A3D9RSQ4_9FLAO</name>
<organism evidence="1 2">
    <name type="scientific">Lutibacter oceani</name>
    <dbReference type="NCBI Taxonomy" id="1853311"/>
    <lineage>
        <taxon>Bacteria</taxon>
        <taxon>Pseudomonadati</taxon>
        <taxon>Bacteroidota</taxon>
        <taxon>Flavobacteriia</taxon>
        <taxon>Flavobacteriales</taxon>
        <taxon>Flavobacteriaceae</taxon>
        <taxon>Lutibacter</taxon>
    </lineage>
</organism>
<evidence type="ECO:0000313" key="1">
    <source>
        <dbReference type="EMBL" id="REE82993.1"/>
    </source>
</evidence>
<evidence type="ECO:0000313" key="2">
    <source>
        <dbReference type="Proteomes" id="UP000256429"/>
    </source>
</evidence>
<dbReference type="AlphaFoldDB" id="A0A3D9RSQ4"/>
<keyword evidence="2" id="KW-1185">Reference proteome</keyword>
<dbReference type="InterPro" id="IPR021799">
    <property type="entry name" value="PIN-like_prokaryotic"/>
</dbReference>
<gene>
    <name evidence="1" type="ORF">BX611_0270</name>
</gene>
<dbReference type="EMBL" id="QTTQ01000009">
    <property type="protein sequence ID" value="REE82993.1"/>
    <property type="molecule type" value="Genomic_DNA"/>
</dbReference>
<sequence>MKIVINDANILIDLAKLELLNIFSKINFELHTTDFVIAELNDEQKTPVLKLIKSGKLKVIQTDDVIDFQGITEILEKSNGLSFEDCSVWYYSKKLVGALLTGDGKLRKQATKEGVEVRGIIFIFDELLKQNLISFKIAIEKISQLSLLNNRLPKREIELRIKCWKKEKNVG</sequence>
<dbReference type="OrthoDB" id="9810852at2"/>
<comment type="caution">
    <text evidence="1">The sequence shown here is derived from an EMBL/GenBank/DDBJ whole genome shotgun (WGS) entry which is preliminary data.</text>
</comment>
<dbReference type="SUPFAM" id="SSF88723">
    <property type="entry name" value="PIN domain-like"/>
    <property type="match status" value="1"/>
</dbReference>
<dbReference type="Proteomes" id="UP000256429">
    <property type="component" value="Unassembled WGS sequence"/>
</dbReference>
<dbReference type="InterPro" id="IPR029060">
    <property type="entry name" value="PIN-like_dom_sf"/>
</dbReference>
<protein>
    <recommendedName>
        <fullName evidence="3">PIN domain-containing protein</fullName>
    </recommendedName>
</protein>
<dbReference type="Gene3D" id="3.40.50.1010">
    <property type="entry name" value="5'-nuclease"/>
    <property type="match status" value="1"/>
</dbReference>
<evidence type="ECO:0008006" key="3">
    <source>
        <dbReference type="Google" id="ProtNLM"/>
    </source>
</evidence>
<proteinExistence type="predicted"/>
<dbReference type="PANTHER" id="PTHR39550">
    <property type="entry name" value="SLL0658 PROTEIN"/>
    <property type="match status" value="1"/>
</dbReference>
<dbReference type="Pfam" id="PF11848">
    <property type="entry name" value="DUF3368"/>
    <property type="match status" value="1"/>
</dbReference>
<reference evidence="1 2" key="1">
    <citation type="submission" date="2018-08" db="EMBL/GenBank/DDBJ databases">
        <title>Genomic Encyclopedia of Type Strains, Phase III (KMG-III): the genomes of soil and plant-associated and newly described type strains.</title>
        <authorList>
            <person name="Whitman W."/>
        </authorList>
    </citation>
    <scope>NUCLEOTIDE SEQUENCE [LARGE SCALE GENOMIC DNA]</scope>
    <source>
        <strain evidence="1 2">325-5</strain>
    </source>
</reference>
<dbReference type="PANTHER" id="PTHR39550:SF1">
    <property type="entry name" value="SLL0658 PROTEIN"/>
    <property type="match status" value="1"/>
</dbReference>
<dbReference type="RefSeq" id="WP_115877687.1">
    <property type="nucleotide sequence ID" value="NZ_QTTQ01000009.1"/>
</dbReference>